<gene>
    <name evidence="9" type="ORF">JKP88DRAFT_267320</name>
</gene>
<comment type="caution">
    <text evidence="9">The sequence shown here is derived from an EMBL/GenBank/DDBJ whole genome shotgun (WGS) entry which is preliminary data.</text>
</comment>
<keyword evidence="5" id="KW-0175">Coiled coil</keyword>
<dbReference type="AlphaFoldDB" id="A0A835ZA18"/>
<protein>
    <recommendedName>
        <fullName evidence="1">Glucosidase 2 subunit beta</fullName>
    </recommendedName>
</protein>
<evidence type="ECO:0000313" key="10">
    <source>
        <dbReference type="Proteomes" id="UP000664859"/>
    </source>
</evidence>
<evidence type="ECO:0000259" key="8">
    <source>
        <dbReference type="PROSITE" id="PS51914"/>
    </source>
</evidence>
<dbReference type="Pfam" id="PF13015">
    <property type="entry name" value="PRKCSH_1"/>
    <property type="match status" value="1"/>
</dbReference>
<evidence type="ECO:0000256" key="5">
    <source>
        <dbReference type="SAM" id="Coils"/>
    </source>
</evidence>
<dbReference type="Pfam" id="PF12999">
    <property type="entry name" value="PRKCSH-like"/>
    <property type="match status" value="1"/>
</dbReference>
<keyword evidence="3" id="KW-0256">Endoplasmic reticulum</keyword>
<name>A0A835ZA18_9STRA</name>
<dbReference type="Gene3D" id="2.70.130.10">
    <property type="entry name" value="Mannose-6-phosphate receptor binding domain"/>
    <property type="match status" value="1"/>
</dbReference>
<dbReference type="SUPFAM" id="SSF50911">
    <property type="entry name" value="Mannose 6-phosphate receptor domain"/>
    <property type="match status" value="1"/>
</dbReference>
<evidence type="ECO:0000256" key="3">
    <source>
        <dbReference type="ARBA" id="ARBA00022824"/>
    </source>
</evidence>
<feature type="compositionally biased region" description="Gly residues" evidence="6">
    <location>
        <begin position="660"/>
        <end position="677"/>
    </location>
</feature>
<evidence type="ECO:0000256" key="1">
    <source>
        <dbReference type="ARBA" id="ARBA00022387"/>
    </source>
</evidence>
<evidence type="ECO:0000256" key="4">
    <source>
        <dbReference type="ARBA" id="ARBA00023157"/>
    </source>
</evidence>
<dbReference type="PROSITE" id="PS51914">
    <property type="entry name" value="MRH"/>
    <property type="match status" value="1"/>
</dbReference>
<dbReference type="PANTHER" id="PTHR12630">
    <property type="entry name" value="N-LINKED OLIGOSACCHARIDE PROCESSING"/>
    <property type="match status" value="1"/>
</dbReference>
<dbReference type="Proteomes" id="UP000664859">
    <property type="component" value="Unassembled WGS sequence"/>
</dbReference>
<dbReference type="InterPro" id="IPR044865">
    <property type="entry name" value="MRH_dom"/>
</dbReference>
<evidence type="ECO:0000256" key="7">
    <source>
        <dbReference type="SAM" id="SignalP"/>
    </source>
</evidence>
<feature type="coiled-coil region" evidence="5">
    <location>
        <begin position="223"/>
        <end position="252"/>
    </location>
</feature>
<evidence type="ECO:0000313" key="9">
    <source>
        <dbReference type="EMBL" id="KAG5189346.1"/>
    </source>
</evidence>
<dbReference type="PANTHER" id="PTHR12630:SF1">
    <property type="entry name" value="GLUCOSIDASE 2 SUBUNIT BETA"/>
    <property type="match status" value="1"/>
</dbReference>
<sequence length="677" mass="70922">MRFALLLASLLLVLGHAVAIKELVASWLSSWTRGSDDGDDLPEGEEEPPFVPPVRGIAVDALEFYAAAKESGLFSCRDGSGTPFSFTRVNDDFCDCSDGSDEPGTAACAGVTHAPTTYTCPNAGYMPLAVPSSRVGDGVCDCCDGSDEPQRRPPCADTCLEDARGWRRARAQQRRELQKCQPQRDCRQAQDFDGGTLRRRHARRVHVVNGLAARAALAAQGLRAKAEAEVEAAAKERELQAARDRHAAAQAEAEGESSASKVVRACTWCSDGDFSRAEARPGGGRRRCDAATAAPRTVLRVACAEAEEARHKEALLAAARATLSARHGGDGVLAALADETQTALAVAVATVRGARSQQQQQEEEEEEMDTGALLQVALSDDTNALSRAIRAFTASSGASVVDRTASEAAAAATTSEIEVEVVDEPPEEEHFEPSVGRGPEAYMDDYEDAFDGADYPGANDMDEMDAYNDHHDSLDDDICSGSPLHRAAPSEVSITIASPILCLLLRTPPQSALSAAERATAAARAERDADYGPDWALHPLKGRCLSLQAGKYTYEACPFGAAKQNPGGVSLGTWGGLEGGEGGGGAAAPPRVMRWTAGARCWNGPQRTLTATLRCGERDALESVDEPETCTYTAVIATPAVCVAPPPPPEARLAARAESGAGGSGGSGSGSGGAGEL</sequence>
<dbReference type="GO" id="GO:0017177">
    <property type="term" value="C:glucosidase II complex"/>
    <property type="evidence" value="ECO:0007669"/>
    <property type="project" value="TreeGrafter"/>
</dbReference>
<dbReference type="OrthoDB" id="47398at2759"/>
<keyword evidence="4" id="KW-1015">Disulfide bond</keyword>
<evidence type="ECO:0000256" key="6">
    <source>
        <dbReference type="SAM" id="MobiDB-lite"/>
    </source>
</evidence>
<organism evidence="9 10">
    <name type="scientific">Tribonema minus</name>
    <dbReference type="NCBI Taxonomy" id="303371"/>
    <lineage>
        <taxon>Eukaryota</taxon>
        <taxon>Sar</taxon>
        <taxon>Stramenopiles</taxon>
        <taxon>Ochrophyta</taxon>
        <taxon>PX clade</taxon>
        <taxon>Xanthophyceae</taxon>
        <taxon>Tribonematales</taxon>
        <taxon>Tribonemataceae</taxon>
        <taxon>Tribonema</taxon>
    </lineage>
</organism>
<reference evidence="9" key="1">
    <citation type="submission" date="2021-02" db="EMBL/GenBank/DDBJ databases">
        <title>First Annotated Genome of the Yellow-green Alga Tribonema minus.</title>
        <authorList>
            <person name="Mahan K.M."/>
        </authorList>
    </citation>
    <scope>NUCLEOTIDE SEQUENCE</scope>
    <source>
        <strain evidence="9">UTEX B ZZ1240</strain>
    </source>
</reference>
<keyword evidence="2 7" id="KW-0732">Signal</keyword>
<accession>A0A835ZA18</accession>
<dbReference type="EMBL" id="JAFCMP010000052">
    <property type="protein sequence ID" value="KAG5189346.1"/>
    <property type="molecule type" value="Genomic_DNA"/>
</dbReference>
<feature type="domain" description="MRH" evidence="8">
    <location>
        <begin position="542"/>
        <end position="644"/>
    </location>
</feature>
<evidence type="ECO:0000256" key="2">
    <source>
        <dbReference type="ARBA" id="ARBA00022729"/>
    </source>
</evidence>
<dbReference type="GO" id="GO:0006491">
    <property type="term" value="P:N-glycan processing"/>
    <property type="evidence" value="ECO:0007669"/>
    <property type="project" value="TreeGrafter"/>
</dbReference>
<dbReference type="InterPro" id="IPR028146">
    <property type="entry name" value="PRKCSH_N"/>
</dbReference>
<keyword evidence="10" id="KW-1185">Reference proteome</keyword>
<dbReference type="InterPro" id="IPR039794">
    <property type="entry name" value="Gtb1-like"/>
</dbReference>
<dbReference type="InterPro" id="IPR036607">
    <property type="entry name" value="PRKCSH"/>
</dbReference>
<feature type="signal peptide" evidence="7">
    <location>
        <begin position="1"/>
        <end position="19"/>
    </location>
</feature>
<proteinExistence type="predicted"/>
<feature type="chain" id="PRO_5032564976" description="Glucosidase 2 subunit beta" evidence="7">
    <location>
        <begin position="20"/>
        <end position="677"/>
    </location>
</feature>
<feature type="region of interest" description="Disordered" evidence="6">
    <location>
        <begin position="647"/>
        <end position="677"/>
    </location>
</feature>
<dbReference type="InterPro" id="IPR009011">
    <property type="entry name" value="Man6P_isomerase_rcpt-bd_dom_sf"/>
</dbReference>